<evidence type="ECO:0000256" key="1">
    <source>
        <dbReference type="SAM" id="Phobius"/>
    </source>
</evidence>
<dbReference type="Gene3D" id="3.30.70.270">
    <property type="match status" value="1"/>
</dbReference>
<dbReference type="Pfam" id="PF16927">
    <property type="entry name" value="HisKA_7TM"/>
    <property type="match status" value="1"/>
</dbReference>
<dbReference type="InterPro" id="IPR031621">
    <property type="entry name" value="HisKA_7TM"/>
</dbReference>
<proteinExistence type="predicted"/>
<dbReference type="CDD" id="cd01949">
    <property type="entry name" value="GGDEF"/>
    <property type="match status" value="1"/>
</dbReference>
<dbReference type="SUPFAM" id="SSF55073">
    <property type="entry name" value="Nucleotide cyclase"/>
    <property type="match status" value="1"/>
</dbReference>
<keyword evidence="1" id="KW-1133">Transmembrane helix</keyword>
<dbReference type="PROSITE" id="PS50887">
    <property type="entry name" value="GGDEF"/>
    <property type="match status" value="1"/>
</dbReference>
<dbReference type="GO" id="GO:0005886">
    <property type="term" value="C:plasma membrane"/>
    <property type="evidence" value="ECO:0007669"/>
    <property type="project" value="TreeGrafter"/>
</dbReference>
<feature type="transmembrane region" description="Helical" evidence="1">
    <location>
        <begin position="127"/>
        <end position="150"/>
    </location>
</feature>
<keyword evidence="1" id="KW-0472">Membrane</keyword>
<feature type="transmembrane region" description="Helical" evidence="1">
    <location>
        <begin position="180"/>
        <end position="199"/>
    </location>
</feature>
<keyword evidence="1" id="KW-0812">Transmembrane</keyword>
<reference evidence="3 4" key="1">
    <citation type="submission" date="2016-10" db="EMBL/GenBank/DDBJ databases">
        <title>Paenibacillus species isolates.</title>
        <authorList>
            <person name="Beno S.M."/>
        </authorList>
    </citation>
    <scope>NUCLEOTIDE SEQUENCE [LARGE SCALE GENOMIC DNA]</scope>
    <source>
        <strain evidence="3 4">FSL H7-0604</strain>
    </source>
</reference>
<dbReference type="EMBL" id="MKQP01000023">
    <property type="protein sequence ID" value="OMD30877.1"/>
    <property type="molecule type" value="Genomic_DNA"/>
</dbReference>
<dbReference type="PANTHER" id="PTHR45138">
    <property type="entry name" value="REGULATORY COMPONENTS OF SENSORY TRANSDUCTION SYSTEM"/>
    <property type="match status" value="1"/>
</dbReference>
<comment type="caution">
    <text evidence="3">The sequence shown here is derived from an EMBL/GenBank/DDBJ whole genome shotgun (WGS) entry which is preliminary data.</text>
</comment>
<feature type="transmembrane region" description="Helical" evidence="1">
    <location>
        <begin position="96"/>
        <end position="115"/>
    </location>
</feature>
<feature type="transmembrane region" description="Helical" evidence="1">
    <location>
        <begin position="6"/>
        <end position="24"/>
    </location>
</feature>
<gene>
    <name evidence="3" type="ORF">BJP51_00555</name>
</gene>
<sequence length="524" mass="58874">MPWIQGYPYYLLMGSVLSLYMGVSSYRHRKLAGRRYLWILMLLVSLIFVATAGEIMSLSFQSKLWWKNVQQAPLFFSALFTYAVVKEYVSPSTGRLPVKLAIFSIPIVMDVLLIFTDSYHHLMRSEVAVLTVAGVSGIAVKPTLLSMAFIAYDQLFGLYAVCLLAVSLLNTPRVYLRTNLLLLAGLLVPVISVFLLPLLKITITGFTAFTYLPAIIAAYFALFVSSKLTIFPLTKNKILEHMKDGVVLTDRYDNIIGINDAATAILYDITGIANDNWMGKNIDLFMKSHEDIAAHYSQRTEGQFEVVCSGAGELCYGVSLIATEHATTENKGMLIVFSDHSEKKRYERELVYQATVDDLTGLYNRRHFMQRVQNQTIPDGLGLALLLFDIDDFKLINDTYGHLAGDQALVDFSNKILQVYQNKGIAGRVGGEEFAVCFFAEDKCAALKEAENFRTMMSDYTIILNEQDSIHLTASIGISFTERREVTFEDLYREADEALYHSKNTGKNRVTLGREPIIRETVKG</sequence>
<dbReference type="GO" id="GO:0043709">
    <property type="term" value="P:cell adhesion involved in single-species biofilm formation"/>
    <property type="evidence" value="ECO:0007669"/>
    <property type="project" value="TreeGrafter"/>
</dbReference>
<dbReference type="GO" id="GO:0052621">
    <property type="term" value="F:diguanylate cyclase activity"/>
    <property type="evidence" value="ECO:0007669"/>
    <property type="project" value="TreeGrafter"/>
</dbReference>
<evidence type="ECO:0000259" key="2">
    <source>
        <dbReference type="PROSITE" id="PS50887"/>
    </source>
</evidence>
<dbReference type="PANTHER" id="PTHR45138:SF9">
    <property type="entry name" value="DIGUANYLATE CYCLASE DGCM-RELATED"/>
    <property type="match status" value="1"/>
</dbReference>
<dbReference type="NCBIfam" id="TIGR00254">
    <property type="entry name" value="GGDEF"/>
    <property type="match status" value="1"/>
</dbReference>
<dbReference type="Gene3D" id="3.30.450.20">
    <property type="entry name" value="PAS domain"/>
    <property type="match status" value="1"/>
</dbReference>
<dbReference type="RefSeq" id="WP_036682155.1">
    <property type="nucleotide sequence ID" value="NZ_MKQP01000023.1"/>
</dbReference>
<dbReference type="InterPro" id="IPR050469">
    <property type="entry name" value="Diguanylate_Cyclase"/>
</dbReference>
<feature type="domain" description="GGDEF" evidence="2">
    <location>
        <begin position="381"/>
        <end position="515"/>
    </location>
</feature>
<protein>
    <recommendedName>
        <fullName evidence="2">GGDEF domain-containing protein</fullName>
    </recommendedName>
</protein>
<organism evidence="3 4">
    <name type="scientific">Paenibacillus odorifer</name>
    <dbReference type="NCBI Taxonomy" id="189426"/>
    <lineage>
        <taxon>Bacteria</taxon>
        <taxon>Bacillati</taxon>
        <taxon>Bacillota</taxon>
        <taxon>Bacilli</taxon>
        <taxon>Bacillales</taxon>
        <taxon>Paenibacillaceae</taxon>
        <taxon>Paenibacillus</taxon>
    </lineage>
</organism>
<dbReference type="InterPro" id="IPR029787">
    <property type="entry name" value="Nucleotide_cyclase"/>
</dbReference>
<feature type="transmembrane region" description="Helical" evidence="1">
    <location>
        <begin position="36"/>
        <end position="60"/>
    </location>
</feature>
<evidence type="ECO:0000313" key="4">
    <source>
        <dbReference type="Proteomes" id="UP000187465"/>
    </source>
</evidence>
<dbReference type="GO" id="GO:1902201">
    <property type="term" value="P:negative regulation of bacterial-type flagellum-dependent cell motility"/>
    <property type="evidence" value="ECO:0007669"/>
    <property type="project" value="TreeGrafter"/>
</dbReference>
<dbReference type="Pfam" id="PF00990">
    <property type="entry name" value="GGDEF"/>
    <property type="match status" value="1"/>
</dbReference>
<dbReference type="InterPro" id="IPR000160">
    <property type="entry name" value="GGDEF_dom"/>
</dbReference>
<dbReference type="InterPro" id="IPR035965">
    <property type="entry name" value="PAS-like_dom_sf"/>
</dbReference>
<evidence type="ECO:0000313" key="3">
    <source>
        <dbReference type="EMBL" id="OMD30877.1"/>
    </source>
</evidence>
<feature type="transmembrane region" description="Helical" evidence="1">
    <location>
        <begin position="211"/>
        <end position="233"/>
    </location>
</feature>
<dbReference type="InterPro" id="IPR043128">
    <property type="entry name" value="Rev_trsase/Diguanyl_cyclase"/>
</dbReference>
<dbReference type="AlphaFoldDB" id="A0A1R0X850"/>
<dbReference type="SMART" id="SM00267">
    <property type="entry name" value="GGDEF"/>
    <property type="match status" value="1"/>
</dbReference>
<dbReference type="Proteomes" id="UP000187465">
    <property type="component" value="Unassembled WGS sequence"/>
</dbReference>
<dbReference type="SUPFAM" id="SSF55785">
    <property type="entry name" value="PYP-like sensor domain (PAS domain)"/>
    <property type="match status" value="1"/>
</dbReference>
<accession>A0A1R0X850</accession>
<name>A0A1R0X850_9BACL</name>